<dbReference type="SUPFAM" id="SSF63380">
    <property type="entry name" value="Riboflavin synthase domain-like"/>
    <property type="match status" value="2"/>
</dbReference>
<dbReference type="PROSITE" id="PS51177">
    <property type="entry name" value="LUMAZINE_BIND"/>
    <property type="match status" value="2"/>
</dbReference>
<reference evidence="11" key="1">
    <citation type="journal article" date="2019" name="Gigascience">
        <title>De novo genome assembly of the endangered Acer yangbiense, a plant species with extremely small populations endemic to Yunnan Province, China.</title>
        <authorList>
            <person name="Yang J."/>
            <person name="Wariss H.M."/>
            <person name="Tao L."/>
            <person name="Zhang R."/>
            <person name="Yun Q."/>
            <person name="Hollingsworth P."/>
            <person name="Dao Z."/>
            <person name="Luo G."/>
            <person name="Guo H."/>
            <person name="Ma Y."/>
            <person name="Sun W."/>
        </authorList>
    </citation>
    <scope>NUCLEOTIDE SEQUENCE [LARGE SCALE GENOMIC DNA]</scope>
    <source>
        <strain evidence="11">cv. br00</strain>
    </source>
</reference>
<dbReference type="InterPro" id="IPR017938">
    <property type="entry name" value="Riboflavin_synthase-like_b-brl"/>
</dbReference>
<keyword evidence="5" id="KW-0686">Riboflavin biosynthesis</keyword>
<feature type="domain" description="Lumazine-binding" evidence="9">
    <location>
        <begin position="172"/>
        <end position="270"/>
    </location>
</feature>
<keyword evidence="11" id="KW-1185">Reference proteome</keyword>
<name>A0A5N5KIE4_9ROSI</name>
<evidence type="ECO:0000256" key="2">
    <source>
        <dbReference type="ARBA" id="ARBA00004887"/>
    </source>
</evidence>
<feature type="domain" description="Lumazine-binding" evidence="9">
    <location>
        <begin position="75"/>
        <end position="171"/>
    </location>
</feature>
<dbReference type="GO" id="GO:0009231">
    <property type="term" value="P:riboflavin biosynthetic process"/>
    <property type="evidence" value="ECO:0007669"/>
    <property type="project" value="UniProtKB-KW"/>
</dbReference>
<dbReference type="PANTHER" id="PTHR21098">
    <property type="entry name" value="RIBOFLAVIN SYNTHASE ALPHA CHAIN"/>
    <property type="match status" value="1"/>
</dbReference>
<comment type="function">
    <text evidence="1">Catalyzes the dismutation of two molecules of 6,7-dimethyl-8-ribityllumazine, resulting in the formation of riboflavin and 5-amino-6-(D-ribitylamino)uracil.</text>
</comment>
<evidence type="ECO:0000313" key="10">
    <source>
        <dbReference type="EMBL" id="KAB5530097.1"/>
    </source>
</evidence>
<keyword evidence="6" id="KW-0808">Transferase</keyword>
<sequence>MGAQSFSLTFLSKSPKLSPSKIPTAKSTILNLLPYKLLNLNKFSTISKPNSFSLTITKPSKHPKPKSHFQPIRSLFTGIVEEMGKVQNLGDNKDGGVELKIGAETVLEGVNLGDSIAVNGTCLTVTDFTNQDFTVGLSPETLRKTSLIELKIGSLVNLERAVQPISRMGGHFVQGHVDGTGVIVEKVPEGDSLWIKVKTEKGLLKYIVPKGFIAVDGTSLTVVDVFEEEGCFNFMLVSYTQQKVVVPLKEVGQKVNLEVDILGKYVESEGTCCHLHFHVSVKAIRQLFTPSIANAYIFDGRSFSVDIALWEIQRFAGEVKMAQEFRCKIIKLPTVVATSLLLESAVTRKIVGQKRRSKNSHLRTWRLLDPGPGYKQEISSSDMAASGSRTRLRARWDFSQITRHANMSETCG</sequence>
<protein>
    <recommendedName>
        <fullName evidence="4">Riboflavin synthase</fullName>
        <ecNumber evidence="3">2.5.1.9</ecNumber>
    </recommendedName>
</protein>
<comment type="caution">
    <text evidence="10">The sequence shown here is derived from an EMBL/GenBank/DDBJ whole genome shotgun (WGS) entry which is preliminary data.</text>
</comment>
<comment type="pathway">
    <text evidence="2">Cofactor biosynthesis; riboflavin biosynthesis; riboflavin from 2-hydroxy-3-oxobutyl phosphate and 5-amino-6-(D-ribitylamino)uracil: step 2/2.</text>
</comment>
<dbReference type="InterPro" id="IPR026017">
    <property type="entry name" value="Lumazine-bd_dom"/>
</dbReference>
<organism evidence="10 11">
    <name type="scientific">Salix brachista</name>
    <dbReference type="NCBI Taxonomy" id="2182728"/>
    <lineage>
        <taxon>Eukaryota</taxon>
        <taxon>Viridiplantae</taxon>
        <taxon>Streptophyta</taxon>
        <taxon>Embryophyta</taxon>
        <taxon>Tracheophyta</taxon>
        <taxon>Spermatophyta</taxon>
        <taxon>Magnoliopsida</taxon>
        <taxon>eudicotyledons</taxon>
        <taxon>Gunneridae</taxon>
        <taxon>Pentapetalae</taxon>
        <taxon>rosids</taxon>
        <taxon>fabids</taxon>
        <taxon>Malpighiales</taxon>
        <taxon>Salicaceae</taxon>
        <taxon>Saliceae</taxon>
        <taxon>Salix</taxon>
    </lineage>
</organism>
<dbReference type="PANTHER" id="PTHR21098:SF0">
    <property type="entry name" value="RIBOFLAVIN SYNTHASE"/>
    <property type="match status" value="1"/>
</dbReference>
<dbReference type="InterPro" id="IPR023366">
    <property type="entry name" value="ATP_synth_asu-like_sf"/>
</dbReference>
<dbReference type="NCBIfam" id="NF006767">
    <property type="entry name" value="PRK09289.1"/>
    <property type="match status" value="1"/>
</dbReference>
<dbReference type="InterPro" id="IPR001783">
    <property type="entry name" value="Lumazine-bd"/>
</dbReference>
<dbReference type="Gene3D" id="2.40.30.20">
    <property type="match status" value="2"/>
</dbReference>
<dbReference type="GO" id="GO:0004746">
    <property type="term" value="F:riboflavin synthase activity"/>
    <property type="evidence" value="ECO:0007669"/>
    <property type="project" value="UniProtKB-EC"/>
</dbReference>
<evidence type="ECO:0000256" key="5">
    <source>
        <dbReference type="ARBA" id="ARBA00022619"/>
    </source>
</evidence>
<dbReference type="NCBIfam" id="TIGR00187">
    <property type="entry name" value="ribE"/>
    <property type="match status" value="1"/>
</dbReference>
<dbReference type="Proteomes" id="UP000326939">
    <property type="component" value="Chromosome 13"/>
</dbReference>
<evidence type="ECO:0000256" key="6">
    <source>
        <dbReference type="ARBA" id="ARBA00022679"/>
    </source>
</evidence>
<evidence type="ECO:0000256" key="7">
    <source>
        <dbReference type="ARBA" id="ARBA00022737"/>
    </source>
</evidence>
<accession>A0A5N5KIE4</accession>
<keyword evidence="7" id="KW-0677">Repeat</keyword>
<feature type="repeat" description="Lumazine-binding" evidence="8">
    <location>
        <begin position="172"/>
        <end position="270"/>
    </location>
</feature>
<evidence type="ECO:0000256" key="4">
    <source>
        <dbReference type="ARBA" id="ARBA00013950"/>
    </source>
</evidence>
<evidence type="ECO:0000313" key="11">
    <source>
        <dbReference type="Proteomes" id="UP000326939"/>
    </source>
</evidence>
<evidence type="ECO:0000256" key="8">
    <source>
        <dbReference type="PROSITE-ProRule" id="PRU00524"/>
    </source>
</evidence>
<dbReference type="FunFam" id="2.40.30.20:FF:000003">
    <property type="entry name" value="Riboflavin synthase, alpha subunit"/>
    <property type="match status" value="1"/>
</dbReference>
<dbReference type="FunFam" id="2.40.30.20:FF:000004">
    <property type="entry name" value="Riboflavin synthase, alpha subunit"/>
    <property type="match status" value="1"/>
</dbReference>
<evidence type="ECO:0000256" key="1">
    <source>
        <dbReference type="ARBA" id="ARBA00002803"/>
    </source>
</evidence>
<feature type="repeat" description="Lumazine-binding" evidence="8">
    <location>
        <begin position="75"/>
        <end position="171"/>
    </location>
</feature>
<dbReference type="EC" id="2.5.1.9" evidence="3"/>
<dbReference type="AlphaFoldDB" id="A0A5N5KIE4"/>
<dbReference type="CDD" id="cd00402">
    <property type="entry name" value="Riboflavin_synthase_like"/>
    <property type="match status" value="1"/>
</dbReference>
<dbReference type="EMBL" id="VDCV01000013">
    <property type="protein sequence ID" value="KAB5530097.1"/>
    <property type="molecule type" value="Genomic_DNA"/>
</dbReference>
<evidence type="ECO:0000259" key="9">
    <source>
        <dbReference type="PROSITE" id="PS51177"/>
    </source>
</evidence>
<evidence type="ECO:0000256" key="3">
    <source>
        <dbReference type="ARBA" id="ARBA00012827"/>
    </source>
</evidence>
<dbReference type="Pfam" id="PF00677">
    <property type="entry name" value="Lum_binding"/>
    <property type="match status" value="2"/>
</dbReference>
<gene>
    <name evidence="10" type="ORF">DKX38_020178</name>
</gene>
<proteinExistence type="predicted"/>